<dbReference type="Proteomes" id="UP000190837">
    <property type="component" value="Unassembled WGS sequence"/>
</dbReference>
<protein>
    <submittedName>
        <fullName evidence="1">Uncharacterized protein</fullName>
    </submittedName>
</protein>
<evidence type="ECO:0000313" key="2">
    <source>
        <dbReference type="Proteomes" id="UP000190837"/>
    </source>
</evidence>
<gene>
    <name evidence="1" type="ORF">CHUV0807_1141</name>
</gene>
<dbReference type="RefSeq" id="WP_079540363.1">
    <property type="nucleotide sequence ID" value="NZ_FKLO01000043.1"/>
</dbReference>
<reference evidence="2" key="1">
    <citation type="submission" date="2016-04" db="EMBL/GenBank/DDBJ databases">
        <authorList>
            <person name="Tagini F."/>
        </authorList>
    </citation>
    <scope>NUCLEOTIDE SEQUENCE [LARGE SCALE GENOMIC DNA]</scope>
    <source>
        <strain evidence="2">CHUV0807</strain>
    </source>
</reference>
<dbReference type="AlphaFoldDB" id="A0A1C3H4A8"/>
<evidence type="ECO:0000313" key="1">
    <source>
        <dbReference type="EMBL" id="SAM63639.1"/>
    </source>
</evidence>
<name>A0A1C3H4A8_9GAMM</name>
<dbReference type="EMBL" id="FKLO01000043">
    <property type="protein sequence ID" value="SAM63639.1"/>
    <property type="molecule type" value="Genomic_DNA"/>
</dbReference>
<organism evidence="1 2">
    <name type="scientific">Cardiobacterium hominis</name>
    <dbReference type="NCBI Taxonomy" id="2718"/>
    <lineage>
        <taxon>Bacteria</taxon>
        <taxon>Pseudomonadati</taxon>
        <taxon>Pseudomonadota</taxon>
        <taxon>Gammaproteobacteria</taxon>
        <taxon>Cardiobacteriales</taxon>
        <taxon>Cardiobacteriaceae</taxon>
        <taxon>Cardiobacterium</taxon>
    </lineage>
</organism>
<accession>A0A1C3H4A8</accession>
<proteinExistence type="predicted"/>
<sequence>MKTTILKTSNGYALTGAYTDALGRGRKVEFYFDEKGIRIGGFTSGGVPLAATAWRYMATMMGLPIKARKMRRWLKNRDTLLEAGEIEVSA</sequence>